<evidence type="ECO:0000313" key="8">
    <source>
        <dbReference type="Proteomes" id="UP000305095"/>
    </source>
</evidence>
<gene>
    <name evidence="7" type="ORF">FDV58_07030</name>
</gene>
<accession>A0A4U6SBT7</accession>
<dbReference type="EMBL" id="SZZP01000004">
    <property type="protein sequence ID" value="TKV82246.1"/>
    <property type="molecule type" value="Genomic_DNA"/>
</dbReference>
<dbReference type="InterPro" id="IPR048987">
    <property type="entry name" value="PIN-TPR-GreABC"/>
</dbReference>
<protein>
    <submittedName>
        <fullName evidence="7">HNH endonuclease</fullName>
    </submittedName>
</protein>
<dbReference type="InterPro" id="IPR056620">
    <property type="entry name" value="HTH_next_PIN-TPR-GreABC"/>
</dbReference>
<evidence type="ECO:0000259" key="6">
    <source>
        <dbReference type="Pfam" id="PF24407"/>
    </source>
</evidence>
<keyword evidence="3" id="KW-0256">Endoplasmic reticulum</keyword>
<proteinExistence type="predicted"/>
<dbReference type="SUPFAM" id="SSF53474">
    <property type="entry name" value="alpha/beta-Hydrolases"/>
    <property type="match status" value="1"/>
</dbReference>
<evidence type="ECO:0000256" key="4">
    <source>
        <dbReference type="ARBA" id="ARBA00023136"/>
    </source>
</evidence>
<feature type="domain" description="PIN" evidence="5">
    <location>
        <begin position="1175"/>
        <end position="1288"/>
    </location>
</feature>
<keyword evidence="7" id="KW-0378">Hydrolase</keyword>
<name>A0A4U6SBT7_BRAEL</name>
<organism evidence="7 8">
    <name type="scientific">Bradyrhizobium elkanii</name>
    <dbReference type="NCBI Taxonomy" id="29448"/>
    <lineage>
        <taxon>Bacteria</taxon>
        <taxon>Pseudomonadati</taxon>
        <taxon>Pseudomonadota</taxon>
        <taxon>Alphaproteobacteria</taxon>
        <taxon>Hyphomicrobiales</taxon>
        <taxon>Nitrobacteraceae</taxon>
        <taxon>Bradyrhizobium</taxon>
    </lineage>
</organism>
<reference evidence="7 8" key="1">
    <citation type="submission" date="2019-05" db="EMBL/GenBank/DDBJ databases">
        <title>Draft Genome of Bradyrhizobium elkanii strain SEMIA 938, Used in Commercial Inoculants for Lupinus spp. in Brazil.</title>
        <authorList>
            <person name="Hungria M."/>
            <person name="Delamuta J.R.M."/>
            <person name="Ribeiro R.A."/>
            <person name="Nogueira M.A."/>
        </authorList>
    </citation>
    <scope>NUCLEOTIDE SEQUENCE [LARGE SCALE GENOMIC DNA]</scope>
    <source>
        <strain evidence="7 8">Semia 938</strain>
    </source>
</reference>
<dbReference type="Proteomes" id="UP000305095">
    <property type="component" value="Unassembled WGS sequence"/>
</dbReference>
<dbReference type="PANTHER" id="PTHR48182:SF2">
    <property type="entry name" value="PROTEIN SERAC1"/>
    <property type="match status" value="1"/>
</dbReference>
<dbReference type="PANTHER" id="PTHR48182">
    <property type="entry name" value="PROTEIN SERAC1"/>
    <property type="match status" value="1"/>
</dbReference>
<dbReference type="Pfam" id="PF24407">
    <property type="entry name" value="HTH_upst_double_PIN"/>
    <property type="match status" value="1"/>
</dbReference>
<dbReference type="GO" id="GO:0004519">
    <property type="term" value="F:endonuclease activity"/>
    <property type="evidence" value="ECO:0007669"/>
    <property type="project" value="UniProtKB-KW"/>
</dbReference>
<sequence length="1505" mass="167797">MFIHGLKRAGHVPWMSSGTPKEFWPLWLSKDIGGLGIWSIEYDSAPTLWRGHSMARVDRANNILPLLLSEERLKVGEIAFVTHSFGGLIFEQILRIANERARTEPAIAALLSRIRRVTFLGTPHRGADLASWGARFGLFARLSNAAQGLLRNAPDLRDLNQFYRTYAHQTLIDTQCLVETRPVSWLGMIVKPDSGDVGLPSVPIPVDTDHFEIASPESPASEVYRHIRDQLKKSLESKTLLADPTLLQDIASSTQATSAAVARIEERLSSVPQPISSAPDLPSSLVDAETTRRVQRIRRMRFFVGSTHSEEALQLSQELLSGQLRATSTELKADALAWCVRLLLSKPDRTEALRLLDEAKRIVRTDAVSIAEALADSYNNEISTALQKLSKLDSADARAASFIIIVNAKDGRDPLTWMAGAGLSPELMSSDGKFFVLKQYLDNARWNEALDLVRTFTSSDYEQTPVLAYLSAGTHLVQATPLELRQVIFWQLPFDSASIPLADDALSLDERRRAIALYEQTATLTSALGCTRVSNDANDRALWLRLRDPATLSGARSDLEASMRDPVHSLRRLPLALQFGLRLDLQAVEREIDRQDTLTDGNSLDVALARFSLALTKQSPRETAAYIQKHKPQLERYLNPFYVAAVEIEMLANSGQADLAEQRLQQLPHQADLVGERGRLERLITEARGANPVEAREEEFKKSNSLADLANLVHRLVELHDWPRLVRYGGEFFERTHGLSALRAFGEALFETKAYGDLITVLAQHPDLVAQSSFLAALQAWALFRTGDLHAARETLARLRAVRDDANDRILQVNLAIASGDWTTLGAFVENEWDHRNDRTAGELLRAGQLARQLGSARARELIIEAATHANDDPDIYIGCYGAAVSAGWEDAQTATWLERAAILSGDNGPVKRMSFKDIVDLHPEWQARETRTTEQLLAGDLPIFAAGHLLHRTLFDLFMMPAIANPEIVDTRRRTAVYAYSAARGPFRSSAKSVALDPTALMTLGLLKLTEQVFARFEKVIIPHSTLGWLFEERQRIQFHQPSRIDEAREIKSLLSSNHLTRLERTAAVDDVLASEVGFDLAALLAEATLPHDDGPQRLVVRSSPVHRIGSLMEEAADLSNYADHLCSCAEVVTALVQRGQLTQAEEHRARSYLKLHETPWPTAVPVRPGARLYLDGLSVTYFQHLGILRKLRDAGFAAIVLPTDIDQSDNFVRYEDLSRRALSIIDDVRQSLAAGIASETVALAPSVTEQGNQSDRLQSHPSFEILNAAKVADVLIIDDRHFNQHGSITGDFGTKQIWTTYDALSFLFEPHEFREHVTMLRRAGYCFVPLRVDELADLMSAANVADGAIIETAELKAIRENLLLARLTGSLQWPKERAWLENLAFVFIEVIRAQWRDDIDAEVASAKSNWLSAQFDIRDWASQYGKAEKPGSANDRFREFVLALGLLNKTVQLKTKQRYWDWHAKTMLEPLKEQQPIVYAELVQQVRSIIIAGSKGSNNEVSG</sequence>
<comment type="subcellular location">
    <subcellularLocation>
        <location evidence="1">Endoplasmic reticulum</location>
    </subcellularLocation>
    <subcellularLocation>
        <location evidence="2">Membrane</location>
    </subcellularLocation>
</comment>
<dbReference type="InterPro" id="IPR029058">
    <property type="entry name" value="AB_hydrolase_fold"/>
</dbReference>
<evidence type="ECO:0000259" key="5">
    <source>
        <dbReference type="Pfam" id="PF20698"/>
    </source>
</evidence>
<keyword evidence="7" id="KW-0255">Endonuclease</keyword>
<comment type="caution">
    <text evidence="7">The sequence shown here is derived from an EMBL/GenBank/DDBJ whole genome shotgun (WGS) entry which is preliminary data.</text>
</comment>
<feature type="domain" description="HTH" evidence="6">
    <location>
        <begin position="916"/>
        <end position="985"/>
    </location>
</feature>
<dbReference type="RefSeq" id="WP_137477523.1">
    <property type="nucleotide sequence ID" value="NZ_SZZP01000004.1"/>
</dbReference>
<keyword evidence="7" id="KW-0540">Nuclease</keyword>
<dbReference type="Gene3D" id="3.40.50.1820">
    <property type="entry name" value="alpha/beta hydrolase"/>
    <property type="match status" value="1"/>
</dbReference>
<keyword evidence="4" id="KW-0472">Membrane</keyword>
<dbReference type="Pfam" id="PF20698">
    <property type="entry name" value="PIN-TPR-GreABC"/>
    <property type="match status" value="1"/>
</dbReference>
<evidence type="ECO:0000256" key="3">
    <source>
        <dbReference type="ARBA" id="ARBA00022824"/>
    </source>
</evidence>
<evidence type="ECO:0000256" key="2">
    <source>
        <dbReference type="ARBA" id="ARBA00004370"/>
    </source>
</evidence>
<evidence type="ECO:0000256" key="1">
    <source>
        <dbReference type="ARBA" id="ARBA00004240"/>
    </source>
</evidence>
<dbReference type="InterPro" id="IPR052374">
    <property type="entry name" value="SERAC1"/>
</dbReference>
<dbReference type="GO" id="GO:0016020">
    <property type="term" value="C:membrane"/>
    <property type="evidence" value="ECO:0007669"/>
    <property type="project" value="UniProtKB-SubCell"/>
</dbReference>
<evidence type="ECO:0000313" key="7">
    <source>
        <dbReference type="EMBL" id="TKV82246.1"/>
    </source>
</evidence>